<proteinExistence type="predicted"/>
<dbReference type="GO" id="GO:0004623">
    <property type="term" value="F:phospholipase A2 activity"/>
    <property type="evidence" value="ECO:0007669"/>
    <property type="project" value="InterPro"/>
</dbReference>
<evidence type="ECO:0000313" key="1">
    <source>
        <dbReference type="EMBL" id="CAA6807220.1"/>
    </source>
</evidence>
<accession>A0A6S6SQF0</accession>
<dbReference type="GO" id="GO:0006644">
    <property type="term" value="P:phospholipid metabolic process"/>
    <property type="evidence" value="ECO:0007669"/>
    <property type="project" value="InterPro"/>
</dbReference>
<name>A0A6S6SQF0_9BACT</name>
<organism evidence="1">
    <name type="scientific">uncultured Sulfurovum sp</name>
    <dbReference type="NCBI Taxonomy" id="269237"/>
    <lineage>
        <taxon>Bacteria</taxon>
        <taxon>Pseudomonadati</taxon>
        <taxon>Campylobacterota</taxon>
        <taxon>Epsilonproteobacteria</taxon>
        <taxon>Campylobacterales</taxon>
        <taxon>Sulfurovaceae</taxon>
        <taxon>Sulfurovum</taxon>
        <taxon>environmental samples</taxon>
    </lineage>
</organism>
<evidence type="ECO:0008006" key="2">
    <source>
        <dbReference type="Google" id="ProtNLM"/>
    </source>
</evidence>
<sequence>MKYKLLFALTLTFSLLNGYSFEKINPSPSKKMLENQLKAQTCTSPVMASETISEDFKYGCFCGKNYPITDNNKTKDFRKLKKNERIKLIETFYSIKPYDDIDKICMQHDICYLYKGKKSKACNRAIYSELKSLSKEFKVHNELKKNRQCKYLSNDIASVFRTIFASSDDKMNMLEFGSLMFNTSITIAQKTVEKSFETVTQQDQRYPPKEERCLILK</sequence>
<gene>
    <name evidence="1" type="ORF">HELGO_WM14083</name>
</gene>
<dbReference type="Gene3D" id="1.20.90.10">
    <property type="entry name" value="Phospholipase A2 domain"/>
    <property type="match status" value="1"/>
</dbReference>
<dbReference type="AlphaFoldDB" id="A0A6S6SQF0"/>
<dbReference type="EMBL" id="CACVAX010000016">
    <property type="protein sequence ID" value="CAA6807220.1"/>
    <property type="molecule type" value="Genomic_DNA"/>
</dbReference>
<reference evidence="1" key="1">
    <citation type="submission" date="2020-01" db="EMBL/GenBank/DDBJ databases">
        <authorList>
            <person name="Meier V. D."/>
            <person name="Meier V D."/>
        </authorList>
    </citation>
    <scope>NUCLEOTIDE SEQUENCE</scope>
    <source>
        <strain evidence="1">HLG_WM_MAG_04</strain>
    </source>
</reference>
<dbReference type="SUPFAM" id="SSF48619">
    <property type="entry name" value="Phospholipase A2, PLA2"/>
    <property type="match status" value="1"/>
</dbReference>
<dbReference type="GO" id="GO:0050482">
    <property type="term" value="P:arachidonate secretion"/>
    <property type="evidence" value="ECO:0007669"/>
    <property type="project" value="InterPro"/>
</dbReference>
<protein>
    <recommendedName>
        <fullName evidence="2">Phospholipase A2 domain-containing protein</fullName>
    </recommendedName>
</protein>
<dbReference type="InterPro" id="IPR036444">
    <property type="entry name" value="PLipase_A2_dom_sf"/>
</dbReference>